<evidence type="ECO:0000313" key="2">
    <source>
        <dbReference type="EMBL" id="CAA9334857.1"/>
    </source>
</evidence>
<name>A0A6J4LJY9_9SPHI</name>
<feature type="compositionally biased region" description="Basic and acidic residues" evidence="1">
    <location>
        <begin position="53"/>
        <end position="63"/>
    </location>
</feature>
<feature type="non-terminal residue" evidence="2">
    <location>
        <position position="1"/>
    </location>
</feature>
<organism evidence="2">
    <name type="scientific">uncultured Cytophagales bacterium</name>
    <dbReference type="NCBI Taxonomy" id="158755"/>
    <lineage>
        <taxon>Bacteria</taxon>
        <taxon>Pseudomonadati</taxon>
        <taxon>Bacteroidota</taxon>
        <taxon>Sphingobacteriia</taxon>
        <taxon>Sphingobacteriales</taxon>
        <taxon>environmental samples</taxon>
    </lineage>
</organism>
<reference evidence="2" key="1">
    <citation type="submission" date="2020-02" db="EMBL/GenBank/DDBJ databases">
        <authorList>
            <person name="Meier V. D."/>
        </authorList>
    </citation>
    <scope>NUCLEOTIDE SEQUENCE</scope>
    <source>
        <strain evidence="2">AVDCRST_MAG56</strain>
    </source>
</reference>
<evidence type="ECO:0000256" key="1">
    <source>
        <dbReference type="SAM" id="MobiDB-lite"/>
    </source>
</evidence>
<feature type="compositionally biased region" description="Basic residues" evidence="1">
    <location>
        <begin position="38"/>
        <end position="52"/>
    </location>
</feature>
<feature type="non-terminal residue" evidence="2">
    <location>
        <position position="63"/>
    </location>
</feature>
<proteinExistence type="predicted"/>
<dbReference type="AlphaFoldDB" id="A0A6J4LJY9"/>
<accession>A0A6J4LJY9</accession>
<feature type="region of interest" description="Disordered" evidence="1">
    <location>
        <begin position="1"/>
        <end position="63"/>
    </location>
</feature>
<gene>
    <name evidence="2" type="ORF">AVDCRST_MAG56-7617</name>
</gene>
<sequence length="63" mass="7009">GKVQQRGPGIRGRGHARNEGRQAQVKQRAAGNQPQAGHCHRAQRSPRTRRQSARTEKGRQGFV</sequence>
<protein>
    <submittedName>
        <fullName evidence="2">Uncharacterized protein</fullName>
    </submittedName>
</protein>
<dbReference type="EMBL" id="CADCTQ010000637">
    <property type="protein sequence ID" value="CAA9334857.1"/>
    <property type="molecule type" value="Genomic_DNA"/>
</dbReference>